<comment type="subcellular location">
    <subcellularLocation>
        <location evidence="1 6">Cell membrane</location>
        <topology evidence="1 6">Multi-pass membrane protein</topology>
    </subcellularLocation>
</comment>
<dbReference type="EMBL" id="JAEEGB010000005">
    <property type="protein sequence ID" value="MBI6872092.1"/>
    <property type="molecule type" value="Genomic_DNA"/>
</dbReference>
<accession>A0A934HW89</accession>
<proteinExistence type="inferred from homology"/>
<feature type="transmembrane region" description="Helical" evidence="6">
    <location>
        <begin position="80"/>
        <end position="101"/>
    </location>
</feature>
<evidence type="ECO:0000256" key="5">
    <source>
        <dbReference type="ARBA" id="ARBA00023136"/>
    </source>
</evidence>
<evidence type="ECO:0000256" key="4">
    <source>
        <dbReference type="ARBA" id="ARBA00022989"/>
    </source>
</evidence>
<comment type="similarity">
    <text evidence="6">Belongs to the TVP38/TMEM64 family.</text>
</comment>
<dbReference type="InterPro" id="IPR015414">
    <property type="entry name" value="TMEM64"/>
</dbReference>
<evidence type="ECO:0000259" key="7">
    <source>
        <dbReference type="Pfam" id="PF09335"/>
    </source>
</evidence>
<protein>
    <recommendedName>
        <fullName evidence="6">TVP38/TMEM64 family membrane protein</fullName>
    </recommendedName>
</protein>
<evidence type="ECO:0000313" key="8">
    <source>
        <dbReference type="EMBL" id="MBI6872092.1"/>
    </source>
</evidence>
<evidence type="ECO:0000256" key="1">
    <source>
        <dbReference type="ARBA" id="ARBA00004651"/>
    </source>
</evidence>
<dbReference type="PANTHER" id="PTHR12677">
    <property type="entry name" value="GOLGI APPARATUS MEMBRANE PROTEIN TVP38-RELATED"/>
    <property type="match status" value="1"/>
</dbReference>
<keyword evidence="3 6" id="KW-0812">Transmembrane</keyword>
<dbReference type="Proteomes" id="UP000622687">
    <property type="component" value="Unassembled WGS sequence"/>
</dbReference>
<dbReference type="Pfam" id="PF09335">
    <property type="entry name" value="VTT_dom"/>
    <property type="match status" value="1"/>
</dbReference>
<sequence>MKKISKFLVIAVWATLIYIFYKLNLLNGDMGNLNKFLDSFGSYKIILFITLSTVRVAALIPSVAFMILGGSMFNPLEAFALTLISVMLSESIIYAASRALVSSSIQSYLVNKYPKLYNQLLKNSTRILAIGIVCPVAPSEVACFLASSAGLSYRKFIFTVVLANMPLMLLYSFLGSSILSPNNNTIVTGVIILIITIYSMWLWNKEQKQYKSV</sequence>
<evidence type="ECO:0000313" key="9">
    <source>
        <dbReference type="Proteomes" id="UP000622687"/>
    </source>
</evidence>
<feature type="transmembrane region" description="Helical" evidence="6">
    <location>
        <begin position="7"/>
        <end position="25"/>
    </location>
</feature>
<gene>
    <name evidence="8" type="ORF">I6U51_05135</name>
</gene>
<evidence type="ECO:0000256" key="2">
    <source>
        <dbReference type="ARBA" id="ARBA00022475"/>
    </source>
</evidence>
<keyword evidence="5 6" id="KW-0472">Membrane</keyword>
<dbReference type="AlphaFoldDB" id="A0A934HW89"/>
<evidence type="ECO:0000256" key="3">
    <source>
        <dbReference type="ARBA" id="ARBA00022692"/>
    </source>
</evidence>
<evidence type="ECO:0000256" key="6">
    <source>
        <dbReference type="RuleBase" id="RU366058"/>
    </source>
</evidence>
<feature type="transmembrane region" description="Helical" evidence="6">
    <location>
        <begin position="45"/>
        <end position="68"/>
    </location>
</feature>
<comment type="caution">
    <text evidence="8">The sequence shown here is derived from an EMBL/GenBank/DDBJ whole genome shotgun (WGS) entry which is preliminary data.</text>
</comment>
<name>A0A934HW89_9CLOT</name>
<keyword evidence="2 6" id="KW-1003">Cell membrane</keyword>
<dbReference type="PANTHER" id="PTHR12677:SF49">
    <property type="entry name" value="TVP38_TMEM64 FAMILY MEMBRANE PROTEIN"/>
    <property type="match status" value="1"/>
</dbReference>
<keyword evidence="4 6" id="KW-1133">Transmembrane helix</keyword>
<feature type="transmembrane region" description="Helical" evidence="6">
    <location>
        <begin position="127"/>
        <end position="149"/>
    </location>
</feature>
<dbReference type="RefSeq" id="WP_211141543.1">
    <property type="nucleotide sequence ID" value="NZ_JAEEGB010000005.1"/>
</dbReference>
<organism evidence="8 9">
    <name type="scientific">Clostridium aciditolerans</name>
    <dbReference type="NCBI Taxonomy" id="339861"/>
    <lineage>
        <taxon>Bacteria</taxon>
        <taxon>Bacillati</taxon>
        <taxon>Bacillota</taxon>
        <taxon>Clostridia</taxon>
        <taxon>Eubacteriales</taxon>
        <taxon>Clostridiaceae</taxon>
        <taxon>Clostridium</taxon>
    </lineage>
</organism>
<keyword evidence="9" id="KW-1185">Reference proteome</keyword>
<reference evidence="8" key="1">
    <citation type="submission" date="2020-12" db="EMBL/GenBank/DDBJ databases">
        <title>Clostridium thailandense sp. nov., a novel acetogenic bacterium isolated from peat land soil in Thailand.</title>
        <authorList>
            <person name="Chaikitkaew S."/>
            <person name="Birkeland N.K."/>
        </authorList>
    </citation>
    <scope>NUCLEOTIDE SEQUENCE</scope>
    <source>
        <strain evidence="8">DSM 17425</strain>
    </source>
</reference>
<feature type="domain" description="VTT" evidence="7">
    <location>
        <begin position="60"/>
        <end position="176"/>
    </location>
</feature>
<feature type="transmembrane region" description="Helical" evidence="6">
    <location>
        <begin position="186"/>
        <end position="203"/>
    </location>
</feature>
<feature type="transmembrane region" description="Helical" evidence="6">
    <location>
        <begin position="156"/>
        <end position="174"/>
    </location>
</feature>
<dbReference type="InterPro" id="IPR032816">
    <property type="entry name" value="VTT_dom"/>
</dbReference>
<dbReference type="GO" id="GO:0005886">
    <property type="term" value="C:plasma membrane"/>
    <property type="evidence" value="ECO:0007669"/>
    <property type="project" value="UniProtKB-SubCell"/>
</dbReference>